<reference evidence="2 3" key="1">
    <citation type="submission" date="2019-03" db="EMBL/GenBank/DDBJ databases">
        <title>Single cell metagenomics reveals metabolic interactions within the superorganism composed of flagellate Streblomastix strix and complex community of Bacteroidetes bacteria on its surface.</title>
        <authorList>
            <person name="Treitli S.C."/>
            <person name="Kolisko M."/>
            <person name="Husnik F."/>
            <person name="Keeling P."/>
            <person name="Hampl V."/>
        </authorList>
    </citation>
    <scope>NUCLEOTIDE SEQUENCE [LARGE SCALE GENOMIC DNA]</scope>
    <source>
        <strain evidence="2">ST1C</strain>
    </source>
</reference>
<evidence type="ECO:0000313" key="2">
    <source>
        <dbReference type="EMBL" id="KAA6313800.1"/>
    </source>
</evidence>
<sequence>MNLRKTTLVLIFQTVQQRMMLHNRYFSQYISRDKKRINRRISQNQYQKPELLTEYIENKLDSGQKLFLFKDDIQKAGARTDGDTDNESESSESDQKQETSKVKRQDNQNTQRSEIFKTDSQIMKERHPRSLLSIIKKDQDNDNDDIQSSTRHS</sequence>
<proteinExistence type="predicted"/>
<feature type="compositionally biased region" description="Basic and acidic residues" evidence="1">
    <location>
        <begin position="93"/>
        <end position="106"/>
    </location>
</feature>
<dbReference type="Proteomes" id="UP000324800">
    <property type="component" value="Unassembled WGS sequence"/>
</dbReference>
<dbReference type="EMBL" id="SNRW01048151">
    <property type="protein sequence ID" value="KAA6313800.1"/>
    <property type="molecule type" value="Genomic_DNA"/>
</dbReference>
<evidence type="ECO:0000256" key="1">
    <source>
        <dbReference type="SAM" id="MobiDB-lite"/>
    </source>
</evidence>
<protein>
    <submittedName>
        <fullName evidence="2">Uncharacterized protein</fullName>
    </submittedName>
</protein>
<name>A0A5J4PY91_9EUKA</name>
<accession>A0A5J4PY91</accession>
<evidence type="ECO:0000313" key="3">
    <source>
        <dbReference type="Proteomes" id="UP000324800"/>
    </source>
</evidence>
<feature type="compositionally biased region" description="Acidic residues" evidence="1">
    <location>
        <begin position="83"/>
        <end position="92"/>
    </location>
</feature>
<feature type="non-terminal residue" evidence="2">
    <location>
        <position position="153"/>
    </location>
</feature>
<organism evidence="2 3">
    <name type="scientific">Streblomastix strix</name>
    <dbReference type="NCBI Taxonomy" id="222440"/>
    <lineage>
        <taxon>Eukaryota</taxon>
        <taxon>Metamonada</taxon>
        <taxon>Preaxostyla</taxon>
        <taxon>Oxymonadida</taxon>
        <taxon>Streblomastigidae</taxon>
        <taxon>Streblomastix</taxon>
    </lineage>
</organism>
<comment type="caution">
    <text evidence="2">The sequence shown here is derived from an EMBL/GenBank/DDBJ whole genome shotgun (WGS) entry which is preliminary data.</text>
</comment>
<feature type="compositionally biased region" description="Basic and acidic residues" evidence="1">
    <location>
        <begin position="114"/>
        <end position="125"/>
    </location>
</feature>
<feature type="region of interest" description="Disordered" evidence="1">
    <location>
        <begin position="77"/>
        <end position="153"/>
    </location>
</feature>
<dbReference type="AlphaFoldDB" id="A0A5J4PY91"/>
<gene>
    <name evidence="2" type="ORF">EZS28_055694</name>
</gene>